<keyword evidence="2" id="KW-0560">Oxidoreductase</keyword>
<dbReference type="PANTHER" id="PTHR43477:SF1">
    <property type="entry name" value="DIHYDROANTICAPSIN 7-DEHYDROGENASE"/>
    <property type="match status" value="1"/>
</dbReference>
<dbReference type="FunFam" id="3.40.50.720:FF:000084">
    <property type="entry name" value="Short-chain dehydrogenase reductase"/>
    <property type="match status" value="1"/>
</dbReference>
<dbReference type="Pfam" id="PF13561">
    <property type="entry name" value="adh_short_C2"/>
    <property type="match status" value="1"/>
</dbReference>
<feature type="domain" description="Ketoreductase" evidence="3">
    <location>
        <begin position="7"/>
        <end position="172"/>
    </location>
</feature>
<dbReference type="Proteomes" id="UP000433101">
    <property type="component" value="Unassembled WGS sequence"/>
</dbReference>
<dbReference type="SMART" id="SM00822">
    <property type="entry name" value="PKS_KR"/>
    <property type="match status" value="1"/>
</dbReference>
<dbReference type="PROSITE" id="PS51257">
    <property type="entry name" value="PROKAR_LIPOPROTEIN"/>
    <property type="match status" value="1"/>
</dbReference>
<dbReference type="AlphaFoldDB" id="A0A7X3S7L0"/>
<organism evidence="4 5">
    <name type="scientific">Stappia sediminis</name>
    <dbReference type="NCBI Taxonomy" id="2692190"/>
    <lineage>
        <taxon>Bacteria</taxon>
        <taxon>Pseudomonadati</taxon>
        <taxon>Pseudomonadota</taxon>
        <taxon>Alphaproteobacteria</taxon>
        <taxon>Hyphomicrobiales</taxon>
        <taxon>Stappiaceae</taxon>
        <taxon>Stappia</taxon>
    </lineage>
</organism>
<dbReference type="Gene3D" id="3.40.50.720">
    <property type="entry name" value="NAD(P)-binding Rossmann-like Domain"/>
    <property type="match status" value="1"/>
</dbReference>
<reference evidence="4 5" key="1">
    <citation type="submission" date="2019-12" db="EMBL/GenBank/DDBJ databases">
        <authorList>
            <person name="Li M."/>
        </authorList>
    </citation>
    <scope>NUCLEOTIDE SEQUENCE [LARGE SCALE GENOMIC DNA]</scope>
    <source>
        <strain evidence="4 5">GBMRC 2046</strain>
    </source>
</reference>
<accession>A0A7X3S7L0</accession>
<evidence type="ECO:0000313" key="4">
    <source>
        <dbReference type="EMBL" id="MXN64888.1"/>
    </source>
</evidence>
<evidence type="ECO:0000313" key="5">
    <source>
        <dbReference type="Proteomes" id="UP000433101"/>
    </source>
</evidence>
<evidence type="ECO:0000259" key="3">
    <source>
        <dbReference type="SMART" id="SM00822"/>
    </source>
</evidence>
<proteinExistence type="inferred from homology"/>
<dbReference type="InterPro" id="IPR036291">
    <property type="entry name" value="NAD(P)-bd_dom_sf"/>
</dbReference>
<dbReference type="InterPro" id="IPR057326">
    <property type="entry name" value="KR_dom"/>
</dbReference>
<dbReference type="InterPro" id="IPR020904">
    <property type="entry name" value="Sc_DH/Rdtase_CS"/>
</dbReference>
<evidence type="ECO:0000256" key="2">
    <source>
        <dbReference type="ARBA" id="ARBA00023002"/>
    </source>
</evidence>
<dbReference type="NCBIfam" id="NF005559">
    <property type="entry name" value="PRK07231.1"/>
    <property type="match status" value="1"/>
</dbReference>
<dbReference type="EMBL" id="WUMV01000003">
    <property type="protein sequence ID" value="MXN64888.1"/>
    <property type="molecule type" value="Genomic_DNA"/>
</dbReference>
<dbReference type="GO" id="GO:0016491">
    <property type="term" value="F:oxidoreductase activity"/>
    <property type="evidence" value="ECO:0007669"/>
    <property type="project" value="UniProtKB-KW"/>
</dbReference>
<comment type="similarity">
    <text evidence="1">Belongs to the short-chain dehydrogenases/reductases (SDR) family.</text>
</comment>
<gene>
    <name evidence="4" type="ORF">GR183_08210</name>
</gene>
<evidence type="ECO:0000256" key="1">
    <source>
        <dbReference type="ARBA" id="ARBA00006484"/>
    </source>
</evidence>
<sequence length="253" mass="26562">MDRLKGRVILISGGASGIGAACALRCADEGGFVILADVNVEAAEETALDIGPQATAISLDVRDEDNWIAVFDEIEDTHGRLDGLVNGAGYLEAGTVEETDFETWRKVLAVNLDGTFLGCKHAIPLMQDTGGGSIVNMSSVSGLIGGHNLAAYNASKGGVRLLTKSVALYCARCKNGVRCNSVHPTFVDTPMVDDLVGDAEDPLRARASLERQVPLGRIARPEEIAAMVAYLLSPESAFVTGSEMVIDGGVTAR</sequence>
<dbReference type="SUPFAM" id="SSF51735">
    <property type="entry name" value="NAD(P)-binding Rossmann-fold domains"/>
    <property type="match status" value="1"/>
</dbReference>
<dbReference type="PANTHER" id="PTHR43477">
    <property type="entry name" value="DIHYDROANTICAPSIN 7-DEHYDROGENASE"/>
    <property type="match status" value="1"/>
</dbReference>
<name>A0A7X3S7L0_9HYPH</name>
<dbReference type="PRINTS" id="PR00080">
    <property type="entry name" value="SDRFAMILY"/>
</dbReference>
<keyword evidence="5" id="KW-1185">Reference proteome</keyword>
<dbReference type="PROSITE" id="PS00061">
    <property type="entry name" value="ADH_SHORT"/>
    <property type="match status" value="1"/>
</dbReference>
<comment type="caution">
    <text evidence="4">The sequence shown here is derived from an EMBL/GenBank/DDBJ whole genome shotgun (WGS) entry which is preliminary data.</text>
</comment>
<dbReference type="InterPro" id="IPR002347">
    <property type="entry name" value="SDR_fam"/>
</dbReference>
<protein>
    <submittedName>
        <fullName evidence="4">SDR family oxidoreductase</fullName>
    </submittedName>
</protein>
<dbReference type="PRINTS" id="PR00081">
    <property type="entry name" value="GDHRDH"/>
</dbReference>
<dbReference type="InterPro" id="IPR051122">
    <property type="entry name" value="SDR_DHRS6-like"/>
</dbReference>